<dbReference type="GO" id="GO:0003677">
    <property type="term" value="F:DNA binding"/>
    <property type="evidence" value="ECO:0007669"/>
    <property type="project" value="UniProtKB-KW"/>
</dbReference>
<dbReference type="EMBL" id="CCXS01000001">
    <property type="protein sequence ID" value="CEG24110.1"/>
    <property type="molecule type" value="Genomic_DNA"/>
</dbReference>
<dbReference type="Proteomes" id="UP000043699">
    <property type="component" value="Unassembled WGS sequence"/>
</dbReference>
<evidence type="ECO:0000256" key="1">
    <source>
        <dbReference type="ARBA" id="ARBA00023125"/>
    </source>
</evidence>
<sequence>MDDRIKEAVDLFQEVMFYGTEKVIKGVDNPLWKEYSPEQLQMLKLIGKEGKTTSSRLAVLQSVHKSAISSRIKKLLQKEVIRIVQEDQKDRREKFIELTDKGKEIFMKSDKAVNEYIENLLARNIEDEEIEQFLSFFRKLRHIIKMDGVE</sequence>
<dbReference type="Gene3D" id="1.10.10.10">
    <property type="entry name" value="Winged helix-like DNA-binding domain superfamily/Winged helix DNA-binding domain"/>
    <property type="match status" value="1"/>
</dbReference>
<evidence type="ECO:0000313" key="3">
    <source>
        <dbReference type="EMBL" id="CEG24110.1"/>
    </source>
</evidence>
<dbReference type="PANTHER" id="PTHR33164:SF102">
    <property type="entry name" value="TRANSCRIPTIONAL REGULATORY PROTEIN"/>
    <property type="match status" value="1"/>
</dbReference>
<accession>A0A098EQQ0</accession>
<dbReference type="OrthoDB" id="2401593at2"/>
<dbReference type="SMART" id="SM00347">
    <property type="entry name" value="HTH_MARR"/>
    <property type="match status" value="1"/>
</dbReference>
<dbReference type="InterPro" id="IPR036388">
    <property type="entry name" value="WH-like_DNA-bd_sf"/>
</dbReference>
<protein>
    <submittedName>
        <fullName evidence="3">HTH-type transcriptional regulator TcaR</fullName>
    </submittedName>
</protein>
<evidence type="ECO:0000259" key="2">
    <source>
        <dbReference type="PROSITE" id="PS50995"/>
    </source>
</evidence>
<keyword evidence="1" id="KW-0238">DNA-binding</keyword>
<dbReference type="InterPro" id="IPR039422">
    <property type="entry name" value="MarR/SlyA-like"/>
</dbReference>
<dbReference type="InterPro" id="IPR036390">
    <property type="entry name" value="WH_DNA-bd_sf"/>
</dbReference>
<dbReference type="GO" id="GO:0003700">
    <property type="term" value="F:DNA-binding transcription factor activity"/>
    <property type="evidence" value="ECO:0007669"/>
    <property type="project" value="InterPro"/>
</dbReference>
<dbReference type="SUPFAM" id="SSF46785">
    <property type="entry name" value="Winged helix' DNA-binding domain"/>
    <property type="match status" value="1"/>
</dbReference>
<reference evidence="3 4" key="1">
    <citation type="submission" date="2014-09" db="EMBL/GenBank/DDBJ databases">
        <authorList>
            <person name="Urmite Genomes Urmite Genomes"/>
        </authorList>
    </citation>
    <scope>NUCLEOTIDE SEQUENCE [LARGE SCALE GENOMIC DNA]</scope>
    <source>
        <strain evidence="3 4">ES2</strain>
    </source>
</reference>
<keyword evidence="4" id="KW-1185">Reference proteome</keyword>
<dbReference type="AlphaFoldDB" id="A0A098EQQ0"/>
<dbReference type="InterPro" id="IPR000835">
    <property type="entry name" value="HTH_MarR-typ"/>
</dbReference>
<evidence type="ECO:0000313" key="4">
    <source>
        <dbReference type="Proteomes" id="UP000043699"/>
    </source>
</evidence>
<name>A0A098EQQ0_9BACL</name>
<dbReference type="PRINTS" id="PR00598">
    <property type="entry name" value="HTHMARR"/>
</dbReference>
<gene>
    <name evidence="3" type="primary">tcaR</name>
    <name evidence="3" type="ORF">BN1080_03130</name>
</gene>
<dbReference type="RefSeq" id="WP_052653363.1">
    <property type="nucleotide sequence ID" value="NZ_CCXS01000001.1"/>
</dbReference>
<feature type="domain" description="HTH marR-type" evidence="2">
    <location>
        <begin position="1"/>
        <end position="142"/>
    </location>
</feature>
<proteinExistence type="predicted"/>
<dbReference type="GO" id="GO:0006950">
    <property type="term" value="P:response to stress"/>
    <property type="evidence" value="ECO:0007669"/>
    <property type="project" value="TreeGrafter"/>
</dbReference>
<organism evidence="3 4">
    <name type="scientific">Planococcus massiliensis</name>
    <dbReference type="NCBI Taxonomy" id="1499687"/>
    <lineage>
        <taxon>Bacteria</taxon>
        <taxon>Bacillati</taxon>
        <taxon>Bacillota</taxon>
        <taxon>Bacilli</taxon>
        <taxon>Bacillales</taxon>
        <taxon>Caryophanaceae</taxon>
        <taxon>Planococcus</taxon>
    </lineage>
</organism>
<dbReference type="PROSITE" id="PS50995">
    <property type="entry name" value="HTH_MARR_2"/>
    <property type="match status" value="1"/>
</dbReference>
<dbReference type="STRING" id="1499687.BN1080_03130"/>
<dbReference type="PANTHER" id="PTHR33164">
    <property type="entry name" value="TRANSCRIPTIONAL REGULATOR, MARR FAMILY"/>
    <property type="match status" value="1"/>
</dbReference>
<dbReference type="Pfam" id="PF13463">
    <property type="entry name" value="HTH_27"/>
    <property type="match status" value="1"/>
</dbReference>